<gene>
    <name evidence="4" type="ORF">GO984_04175</name>
</gene>
<accession>A0A6L6WDL3</accession>
<dbReference type="GO" id="GO:0047617">
    <property type="term" value="F:fatty acyl-CoA hydrolase activity"/>
    <property type="evidence" value="ECO:0007669"/>
    <property type="project" value="InterPro"/>
</dbReference>
<evidence type="ECO:0000256" key="1">
    <source>
        <dbReference type="ARBA" id="ARBA00008324"/>
    </source>
</evidence>
<evidence type="ECO:0000256" key="2">
    <source>
        <dbReference type="ARBA" id="ARBA00022801"/>
    </source>
</evidence>
<comment type="similarity">
    <text evidence="1">Belongs to the thioesterase PaaI family.</text>
</comment>
<protein>
    <submittedName>
        <fullName evidence="4">Hotdog fold thioesterase</fullName>
    </submittedName>
</protein>
<comment type="caution">
    <text evidence="4">The sequence shown here is derived from an EMBL/GenBank/DDBJ whole genome shotgun (WGS) entry which is preliminary data.</text>
</comment>
<dbReference type="PANTHER" id="PTHR21660:SF1">
    <property type="entry name" value="ACYL-COENZYME A THIOESTERASE 13"/>
    <property type="match status" value="1"/>
</dbReference>
<keyword evidence="5" id="KW-1185">Reference proteome</keyword>
<reference evidence="4 5" key="1">
    <citation type="submission" date="2019-12" db="EMBL/GenBank/DDBJ databases">
        <authorList>
            <person name="Zhang Y.-J."/>
        </authorList>
    </citation>
    <scope>NUCLEOTIDE SEQUENCE [LARGE SCALE GENOMIC DNA]</scope>
    <source>
        <strain evidence="4 5">CY05</strain>
    </source>
</reference>
<name>A0A6L6WDL3_9RHOB</name>
<dbReference type="CDD" id="cd03443">
    <property type="entry name" value="PaaI_thioesterase"/>
    <property type="match status" value="1"/>
</dbReference>
<dbReference type="Pfam" id="PF03061">
    <property type="entry name" value="4HBT"/>
    <property type="match status" value="1"/>
</dbReference>
<dbReference type="InterPro" id="IPR029069">
    <property type="entry name" value="HotDog_dom_sf"/>
</dbReference>
<dbReference type="AlphaFoldDB" id="A0A6L6WDL3"/>
<keyword evidence="2" id="KW-0378">Hydrolase</keyword>
<dbReference type="SUPFAM" id="SSF54637">
    <property type="entry name" value="Thioesterase/thiol ester dehydrase-isomerase"/>
    <property type="match status" value="1"/>
</dbReference>
<dbReference type="InterPro" id="IPR003736">
    <property type="entry name" value="PAAI_dom"/>
</dbReference>
<evidence type="ECO:0000313" key="5">
    <source>
        <dbReference type="Proteomes" id="UP000478892"/>
    </source>
</evidence>
<evidence type="ECO:0000313" key="4">
    <source>
        <dbReference type="EMBL" id="MVO14999.1"/>
    </source>
</evidence>
<proteinExistence type="inferred from homology"/>
<dbReference type="InterPro" id="IPR006683">
    <property type="entry name" value="Thioestr_dom"/>
</dbReference>
<dbReference type="EMBL" id="WQLV01000002">
    <property type="protein sequence ID" value="MVO14999.1"/>
    <property type="molecule type" value="Genomic_DNA"/>
</dbReference>
<dbReference type="Proteomes" id="UP000478892">
    <property type="component" value="Unassembled WGS sequence"/>
</dbReference>
<dbReference type="Gene3D" id="3.10.129.10">
    <property type="entry name" value="Hotdog Thioesterase"/>
    <property type="match status" value="1"/>
</dbReference>
<sequence length="147" mass="15554">MPTITWSSLLTSAPPDPFREINDPGCQQLVGYRTQMDTRAGSCEVTLDLQPQHQNRIGVLHGGIVATLLDVVCGNTASAFFDRESHPNLVTVSLNISYVAAARSGPVIATAKATGGGRSIAYVNGELRDEDGALLATATGIFKRVRG</sequence>
<evidence type="ECO:0000259" key="3">
    <source>
        <dbReference type="Pfam" id="PF03061"/>
    </source>
</evidence>
<dbReference type="PANTHER" id="PTHR21660">
    <property type="entry name" value="THIOESTERASE SUPERFAMILY MEMBER-RELATED"/>
    <property type="match status" value="1"/>
</dbReference>
<dbReference type="InterPro" id="IPR039298">
    <property type="entry name" value="ACOT13"/>
</dbReference>
<organism evidence="4 5">
    <name type="scientific">Parasedimentitalea huanghaiensis</name>
    <dbReference type="NCBI Taxonomy" id="2682100"/>
    <lineage>
        <taxon>Bacteria</taxon>
        <taxon>Pseudomonadati</taxon>
        <taxon>Pseudomonadota</taxon>
        <taxon>Alphaproteobacteria</taxon>
        <taxon>Rhodobacterales</taxon>
        <taxon>Paracoccaceae</taxon>
        <taxon>Parasedimentitalea</taxon>
    </lineage>
</organism>
<dbReference type="NCBIfam" id="TIGR00369">
    <property type="entry name" value="unchar_dom_1"/>
    <property type="match status" value="1"/>
</dbReference>
<feature type="domain" description="Thioesterase" evidence="3">
    <location>
        <begin position="58"/>
        <end position="135"/>
    </location>
</feature>